<dbReference type="NCBIfam" id="TIGR00855">
    <property type="entry name" value="L12"/>
    <property type="match status" value="1"/>
</dbReference>
<evidence type="ECO:0000259" key="6">
    <source>
        <dbReference type="Pfam" id="PF16320"/>
    </source>
</evidence>
<dbReference type="InterPro" id="IPR014719">
    <property type="entry name" value="Ribosomal_bL12_C/ClpS-like"/>
</dbReference>
<dbReference type="EMBL" id="BAFN01000001">
    <property type="protein sequence ID" value="GAN33658.1"/>
    <property type="molecule type" value="Genomic_DNA"/>
</dbReference>
<evidence type="ECO:0000313" key="8">
    <source>
        <dbReference type="Proteomes" id="UP000032309"/>
    </source>
</evidence>
<comment type="caution">
    <text evidence="7">The sequence shown here is derived from an EMBL/GenBank/DDBJ whole genome shotgun (WGS) entry which is preliminary data.</text>
</comment>
<dbReference type="Pfam" id="PF16320">
    <property type="entry name" value="Ribosomal_L12_N"/>
    <property type="match status" value="1"/>
</dbReference>
<accession>A0ABQ0JYD4</accession>
<comment type="similarity">
    <text evidence="1 4">Belongs to the bacterial ribosomal protein bL12 family.</text>
</comment>
<gene>
    <name evidence="4" type="primary">rplL</name>
    <name evidence="7" type="ORF">BROSI_A2192</name>
</gene>
<dbReference type="PANTHER" id="PTHR45987">
    <property type="entry name" value="39S RIBOSOMAL PROTEIN L12"/>
    <property type="match status" value="1"/>
</dbReference>
<reference evidence="8" key="1">
    <citation type="journal article" date="2015" name="Genome Announc.">
        <title>Draft Genome Sequence of an Anaerobic Ammonium-Oxidizing Bacterium, "Candidatus Brocadia sinica".</title>
        <authorList>
            <person name="Oshiki M."/>
            <person name="Shinyako-Hata K."/>
            <person name="Satoh H."/>
            <person name="Okabe S."/>
        </authorList>
    </citation>
    <scope>NUCLEOTIDE SEQUENCE [LARGE SCALE GENOMIC DNA]</scope>
    <source>
        <strain evidence="8">JPN1</strain>
    </source>
</reference>
<dbReference type="InterPro" id="IPR000206">
    <property type="entry name" value="Ribosomal_bL12"/>
</dbReference>
<organism evidence="7 8">
    <name type="scientific">Candidatus Brocadia sinica JPN1</name>
    <dbReference type="NCBI Taxonomy" id="1197129"/>
    <lineage>
        <taxon>Bacteria</taxon>
        <taxon>Pseudomonadati</taxon>
        <taxon>Planctomycetota</taxon>
        <taxon>Candidatus Brocadiia</taxon>
        <taxon>Candidatus Brocadiales</taxon>
        <taxon>Candidatus Brocadiaceae</taxon>
        <taxon>Candidatus Brocadia</taxon>
    </lineage>
</organism>
<dbReference type="GO" id="GO:0005840">
    <property type="term" value="C:ribosome"/>
    <property type="evidence" value="ECO:0007669"/>
    <property type="project" value="UniProtKB-KW"/>
</dbReference>
<dbReference type="PANTHER" id="PTHR45987:SF4">
    <property type="entry name" value="LARGE RIBOSOMAL SUBUNIT PROTEIN BL12M"/>
    <property type="match status" value="1"/>
</dbReference>
<comment type="subunit">
    <text evidence="4">Homodimer. Part of the ribosomal stalk of the 50S ribosomal subunit. Forms a multimeric L10(L12)X complex, where L10 forms an elongated spine to which 2 to 4 L12 dimers bind in a sequential fashion. Binds GTP-bound translation factors.</text>
</comment>
<evidence type="ECO:0000256" key="1">
    <source>
        <dbReference type="ARBA" id="ARBA00007197"/>
    </source>
</evidence>
<keyword evidence="2 4" id="KW-0689">Ribosomal protein</keyword>
<dbReference type="InterPro" id="IPR036235">
    <property type="entry name" value="Ribosomal_bL12_oligo_N_sf"/>
</dbReference>
<evidence type="ECO:0000259" key="5">
    <source>
        <dbReference type="Pfam" id="PF00542"/>
    </source>
</evidence>
<proteinExistence type="inferred from homology"/>
<dbReference type="SUPFAM" id="SSF54736">
    <property type="entry name" value="ClpS-like"/>
    <property type="match status" value="1"/>
</dbReference>
<evidence type="ECO:0000256" key="2">
    <source>
        <dbReference type="ARBA" id="ARBA00022980"/>
    </source>
</evidence>
<dbReference type="Proteomes" id="UP000032309">
    <property type="component" value="Unassembled WGS sequence"/>
</dbReference>
<dbReference type="Gene3D" id="1.20.5.710">
    <property type="entry name" value="Single helix bin"/>
    <property type="match status" value="1"/>
</dbReference>
<evidence type="ECO:0000313" key="7">
    <source>
        <dbReference type="EMBL" id="GAN33658.1"/>
    </source>
</evidence>
<protein>
    <recommendedName>
        <fullName evidence="4">Large ribosomal subunit protein bL12</fullName>
    </recommendedName>
</protein>
<feature type="domain" description="Large ribosomal subunit protein bL12 C-terminal" evidence="5">
    <location>
        <begin position="74"/>
        <end position="140"/>
    </location>
</feature>
<dbReference type="Pfam" id="PF00542">
    <property type="entry name" value="Ribosomal_L12"/>
    <property type="match status" value="1"/>
</dbReference>
<dbReference type="SUPFAM" id="SSF48300">
    <property type="entry name" value="Ribosomal protein L7/12, oligomerisation (N-terminal) domain"/>
    <property type="match status" value="1"/>
</dbReference>
<dbReference type="RefSeq" id="WP_052563756.1">
    <property type="nucleotide sequence ID" value="NZ_BAFN01000001.1"/>
</dbReference>
<name>A0ABQ0JYD4_9BACT</name>
<evidence type="ECO:0000256" key="3">
    <source>
        <dbReference type="ARBA" id="ARBA00023274"/>
    </source>
</evidence>
<feature type="domain" description="Large ribosomal subunit protein bL12 oligomerization" evidence="6">
    <location>
        <begin position="16"/>
        <end position="64"/>
    </location>
</feature>
<dbReference type="CDD" id="cd00387">
    <property type="entry name" value="Ribosomal_L7_L12"/>
    <property type="match status" value="1"/>
</dbReference>
<comment type="function">
    <text evidence="4">Forms part of the ribosomal stalk which helps the ribosome interact with GTP-bound translation factors. Is thus essential for accurate translation.</text>
</comment>
<evidence type="ECO:0000256" key="4">
    <source>
        <dbReference type="HAMAP-Rule" id="MF_00368"/>
    </source>
</evidence>
<dbReference type="InterPro" id="IPR013823">
    <property type="entry name" value="Ribosomal_bL12_C"/>
</dbReference>
<dbReference type="HAMAP" id="MF_00368">
    <property type="entry name" value="Ribosomal_bL12"/>
    <property type="match status" value="1"/>
</dbReference>
<sequence>MTQVGEEKTVEPSGKILQVLDLVAGMTLLEASQLVKAFEQKFGVSAAAVATMPSGVAAVAAEGKAAAVEEKSAFDVILKDGGANKIQVIKAVRAETNLGLKEAKDLVEGAPKTVKEGVSKEDAEKIKKSLEAAGAKVEIK</sequence>
<keyword evidence="8" id="KW-1185">Reference proteome</keyword>
<dbReference type="Gene3D" id="3.30.1390.10">
    <property type="match status" value="1"/>
</dbReference>
<keyword evidence="3 4" id="KW-0687">Ribonucleoprotein</keyword>
<dbReference type="InterPro" id="IPR008932">
    <property type="entry name" value="Ribosomal_bL12_oligo"/>
</dbReference>